<dbReference type="Proteomes" id="UP001596383">
    <property type="component" value="Unassembled WGS sequence"/>
</dbReference>
<dbReference type="SUPFAM" id="SSF49265">
    <property type="entry name" value="Fibronectin type III"/>
    <property type="match status" value="1"/>
</dbReference>
<gene>
    <name evidence="2" type="ORF">ACFQE6_10725</name>
</gene>
<protein>
    <submittedName>
        <fullName evidence="2">Fibronectin type III domain-containing protein</fullName>
    </submittedName>
</protein>
<reference evidence="2 3" key="1">
    <citation type="journal article" date="2019" name="Int. J. Syst. Evol. Microbiol.">
        <title>The Global Catalogue of Microorganisms (GCM) 10K type strain sequencing project: providing services to taxonomists for standard genome sequencing and annotation.</title>
        <authorList>
            <consortium name="The Broad Institute Genomics Platform"/>
            <consortium name="The Broad Institute Genome Sequencing Center for Infectious Disease"/>
            <person name="Wu L."/>
            <person name="Ma J."/>
        </authorList>
    </citation>
    <scope>NUCLEOTIDE SEQUENCE [LARGE SCALE GENOMIC DNA]</scope>
    <source>
        <strain evidence="2 3">LMG 29247</strain>
    </source>
</reference>
<evidence type="ECO:0000259" key="1">
    <source>
        <dbReference type="PROSITE" id="PS50853"/>
    </source>
</evidence>
<dbReference type="CDD" id="cd00063">
    <property type="entry name" value="FN3"/>
    <property type="match status" value="1"/>
</dbReference>
<dbReference type="AlphaFoldDB" id="A0ABD5SKD9"/>
<comment type="caution">
    <text evidence="2">The sequence shown here is derived from an EMBL/GenBank/DDBJ whole genome shotgun (WGS) entry which is preliminary data.</text>
</comment>
<dbReference type="EMBL" id="JBHSWV010000149">
    <property type="protein sequence ID" value="MFC6765442.1"/>
    <property type="molecule type" value="Genomic_DNA"/>
</dbReference>
<keyword evidence="3" id="KW-1185">Reference proteome</keyword>
<organism evidence="2 3">
    <name type="scientific">Natrinema soli</name>
    <dbReference type="NCBI Taxonomy" id="1930624"/>
    <lineage>
        <taxon>Archaea</taxon>
        <taxon>Methanobacteriati</taxon>
        <taxon>Methanobacteriota</taxon>
        <taxon>Stenosarchaea group</taxon>
        <taxon>Halobacteria</taxon>
        <taxon>Halobacteriales</taxon>
        <taxon>Natrialbaceae</taxon>
        <taxon>Natrinema</taxon>
    </lineage>
</organism>
<sequence>MPTQFTTNLPDVMSLALDASNAESLIANWSASINNGEFRIELRDDNPDGNHPPYEFEATVPWDETYQHTIQNILGGEQYSVRIRTQTEHVDGEWIAAEELTKLRASSDVTFANVAEASLDVQWTINNDFRGSHQIYRRRADYEYDGAGWDLVGSAASDAASYADGGVAPIRPYEYYVRTLTQWQYADSTVSSSVETADAGLVQSSTGSSGWHIEIDHPSGQTITPQVLDDARLEPRVNDLPRARIPVPRNEAYTLEAYEGADMRVWKDGDRQPIGELEDVVLDPGQTELVGIGGTQLQRRVDRDVVQEEAHVLAEDLITTETDYMAVVDEPVVEEVTDALLQAATAGEEFVEYFDTGGPDPIEPRTDALERTQTAYLFDAGEGGFPMINNVGQAGNDEFSGGDGLGLSSAGDWIETDNFTIEHTIAENEVGTAIRAMDNGQNEAQLEIQIYDAGTDDLVGSVAVTASYATSGPLWHGGATNRGGDVETWTSGDLVPGNYYLRVECTQSGDEVEVDVVSLHDMRYYTSDNFSSNVHEANGYLDEPHDYETAAVESIDAQTVYSVRTGYLDMVWNDTTGNQAIAVSNDSGRTWIEAVNTSSVSADFEGSGANLRTRLTAGGYSPNGARAQSPRYGYEPQRIESYELRMDGDDTPLVINDARDANIRDILTNWADRSDSLWEVRQDGDQTVIHWAQAGQRSSDRDLSLSSYSVTKRGDRTLRCTVKGGARTARETVDAVLDDPIALENQYVVSGSEAVRDADTGERYEYLRDYIIQKPTGTLEVLSNGSIADGQTLEVEYDYKVSDSYEADEYDGEARYDREETINAITTERGCELAAKLIVDTTSTPRWEADVEIPAGDRVGGLLEALDVDGIAGEVMSVYSLDVTPERLSLRLGSRSRVEETVQQIQSTVDAASDRV</sequence>
<dbReference type="RefSeq" id="WP_273738463.1">
    <property type="nucleotide sequence ID" value="NZ_JAQIVI010000149.1"/>
</dbReference>
<dbReference type="InterPro" id="IPR003961">
    <property type="entry name" value="FN3_dom"/>
</dbReference>
<dbReference type="PROSITE" id="PS50853">
    <property type="entry name" value="FN3"/>
    <property type="match status" value="1"/>
</dbReference>
<dbReference type="InterPro" id="IPR036116">
    <property type="entry name" value="FN3_sf"/>
</dbReference>
<accession>A0ABD5SKD9</accession>
<name>A0ABD5SKD9_9EURY</name>
<evidence type="ECO:0000313" key="3">
    <source>
        <dbReference type="Proteomes" id="UP001596383"/>
    </source>
</evidence>
<feature type="domain" description="Fibronectin type-III" evidence="1">
    <location>
        <begin position="105"/>
        <end position="199"/>
    </location>
</feature>
<proteinExistence type="predicted"/>
<evidence type="ECO:0000313" key="2">
    <source>
        <dbReference type="EMBL" id="MFC6765442.1"/>
    </source>
</evidence>